<evidence type="ECO:0000313" key="3">
    <source>
        <dbReference type="EMBL" id="QJA84231.1"/>
    </source>
</evidence>
<gene>
    <name evidence="3" type="ORF">MM415A00215_0025</name>
    <name evidence="2" type="ORF">MM415B00223_0003</name>
    <name evidence="1" type="ORF">TM448A00634_0024</name>
    <name evidence="4" type="ORF">TM448B00399_0025</name>
</gene>
<name>A0A6H1ZIJ0_9ZZZZ</name>
<proteinExistence type="predicted"/>
<dbReference type="AlphaFoldDB" id="A0A6H1ZIJ0"/>
<evidence type="ECO:0000313" key="4">
    <source>
        <dbReference type="EMBL" id="QJH95334.1"/>
    </source>
</evidence>
<sequence length="140" mass="15370">MAFPLIPLLTTGATLLGGWLGSRSKTNPTYSPVMSQADVGFDSAGNPMGGVSDPSTISKIWDFIKEHPEMTMLGIKMLSSIPGGMQDYTQGQTYNKLLEAQVSRLKEDEKFRKQAKEGLKRMLSVNPYSKQIPHMGDIFG</sequence>
<evidence type="ECO:0000313" key="1">
    <source>
        <dbReference type="EMBL" id="QJA47292.1"/>
    </source>
</evidence>
<evidence type="ECO:0000313" key="2">
    <source>
        <dbReference type="EMBL" id="QJA67416.1"/>
    </source>
</evidence>
<protein>
    <submittedName>
        <fullName evidence="1">Uncharacterized protein</fullName>
    </submittedName>
</protein>
<organism evidence="1">
    <name type="scientific">viral metagenome</name>
    <dbReference type="NCBI Taxonomy" id="1070528"/>
    <lineage>
        <taxon>unclassified sequences</taxon>
        <taxon>metagenomes</taxon>
        <taxon>organismal metagenomes</taxon>
    </lineage>
</organism>
<dbReference type="EMBL" id="MT144617">
    <property type="protein sequence ID" value="QJH95334.1"/>
    <property type="molecule type" value="Genomic_DNA"/>
</dbReference>
<reference evidence="1" key="1">
    <citation type="submission" date="2020-03" db="EMBL/GenBank/DDBJ databases">
        <title>The deep terrestrial virosphere.</title>
        <authorList>
            <person name="Holmfeldt K."/>
            <person name="Nilsson E."/>
            <person name="Simone D."/>
            <person name="Lopez-Fernandez M."/>
            <person name="Wu X."/>
            <person name="de Brujin I."/>
            <person name="Lundin D."/>
            <person name="Andersson A."/>
            <person name="Bertilsson S."/>
            <person name="Dopson M."/>
        </authorList>
    </citation>
    <scope>NUCLEOTIDE SEQUENCE</scope>
    <source>
        <strain evidence="3">MM415A00215</strain>
        <strain evidence="2">MM415B00223</strain>
        <strain evidence="1">TM448A00634</strain>
        <strain evidence="4">TM448B00399</strain>
    </source>
</reference>
<dbReference type="EMBL" id="MT141571">
    <property type="protein sequence ID" value="QJA67416.1"/>
    <property type="molecule type" value="Genomic_DNA"/>
</dbReference>
<dbReference type="EMBL" id="MT144038">
    <property type="protein sequence ID" value="QJA47292.1"/>
    <property type="molecule type" value="Genomic_DNA"/>
</dbReference>
<dbReference type="EMBL" id="MT142526">
    <property type="protein sequence ID" value="QJA84231.1"/>
    <property type="molecule type" value="Genomic_DNA"/>
</dbReference>
<accession>A0A6H1ZIJ0</accession>